<keyword evidence="2" id="KW-1185">Reference proteome</keyword>
<accession>A0A5J9US49</accession>
<dbReference type="Proteomes" id="UP000324897">
    <property type="component" value="Chromosome 2"/>
</dbReference>
<protein>
    <recommendedName>
        <fullName evidence="3">F-box domain-containing protein</fullName>
    </recommendedName>
</protein>
<dbReference type="InterPro" id="IPR053197">
    <property type="entry name" value="F-box_SCFL_complex_component"/>
</dbReference>
<organism evidence="1 2">
    <name type="scientific">Eragrostis curvula</name>
    <name type="common">weeping love grass</name>
    <dbReference type="NCBI Taxonomy" id="38414"/>
    <lineage>
        <taxon>Eukaryota</taxon>
        <taxon>Viridiplantae</taxon>
        <taxon>Streptophyta</taxon>
        <taxon>Embryophyta</taxon>
        <taxon>Tracheophyta</taxon>
        <taxon>Spermatophyta</taxon>
        <taxon>Magnoliopsida</taxon>
        <taxon>Liliopsida</taxon>
        <taxon>Poales</taxon>
        <taxon>Poaceae</taxon>
        <taxon>PACMAD clade</taxon>
        <taxon>Chloridoideae</taxon>
        <taxon>Eragrostideae</taxon>
        <taxon>Eragrostidinae</taxon>
        <taxon>Eragrostis</taxon>
    </lineage>
</organism>
<dbReference type="AlphaFoldDB" id="A0A5J9US49"/>
<dbReference type="SUPFAM" id="SSF52058">
    <property type="entry name" value="L domain-like"/>
    <property type="match status" value="1"/>
</dbReference>
<dbReference type="OrthoDB" id="612216at2759"/>
<evidence type="ECO:0000313" key="2">
    <source>
        <dbReference type="Proteomes" id="UP000324897"/>
    </source>
</evidence>
<dbReference type="InterPro" id="IPR032675">
    <property type="entry name" value="LRR_dom_sf"/>
</dbReference>
<dbReference type="InterPro" id="IPR053781">
    <property type="entry name" value="F-box_AtFBL13-like"/>
</dbReference>
<evidence type="ECO:0008006" key="3">
    <source>
        <dbReference type="Google" id="ProtNLM"/>
    </source>
</evidence>
<name>A0A5J9US49_9POAL</name>
<dbReference type="PANTHER" id="PTHR34223">
    <property type="entry name" value="OS11G0201299 PROTEIN"/>
    <property type="match status" value="1"/>
</dbReference>
<sequence length="947" mass="107485">LPVEEAVRTCVLARRWRHRWKSAAALRILSTGGQFLEPAEKLREFMDRLLLARGGAPLDLCELRLGDVDTLLEDEDVFILVDRWFRHAVGCNVQVLRLCARTYPIMHLDDLPLVSQHLTRLELFGVEVPVSLLNFSGCPNLEHLVFESCNLYFGSMMKVLFQSLKHLRITLCALFSDLVSKYRIRISAPNLVSFVLDHFMGSTPILESMPSLREASVKIGDYADFCKLWKTNYWDCNCESCDLYGDTLGGSSSCVILKGLSEAKSLLLISQPGMYNFKRDLRCCPTFSNLKNLWLNDYWCIPDDFRLLACILEHSPILEKLTLQLFSKGPKHKVELEGSISPTERSAANSEYLKTVEVKCSVVDERILNVLRFLHVINICKQNRFSHASMFMVFATNFICRRKSNDEMHILTSLVSGTSRNVLLSHYIGILLKVGVVFYLMCKKFWAVVDLLLFLPVKNCRLMLITTVIAPGRCPVLMKICSVVILCAKAVAKSMVDTRRLFDEMPPGKKLDASGIDALPDGVTEHILGFLPTEDAVRTCVLARSWRHRWKSAAALRIISTSGEFLAPVDRLREFMDHLLPARDGAPLDLCELRLGDLNTLLTDQAVLSRVDHWFRHAVGCNVQVLKLHMVTNSFHELDDPPLVSLHLTRLELFGVVLQNSFLNFSGCPNLERLEFENCNLEWNSTSPVLFQSLKHLRITECGLALGVDLDSRGCISAPNLVSLVLEKFFGDTPLFKSMPSLMEASVTLDNCEDRCELWHANYWDCNSESCDTFAKTPVGNNNSVLLEGLSKAQSLLLISEPTVYIFKRDMRRCPMFNNLKKLWLDDCWCAPDDFKMLACILEHSPILEKLTLQLFSQGPNHKMELEGSISPIGRSPVISEYLKTVEVKCEVVDERILKVLRFLRVFNIFASDTLIPEIALRHQVSRMSRCDLFLHYQHLVAGCSFR</sequence>
<feature type="non-terminal residue" evidence="1">
    <location>
        <position position="1"/>
    </location>
</feature>
<proteinExistence type="predicted"/>
<dbReference type="CDD" id="cd22160">
    <property type="entry name" value="F-box_AtFBL13-like"/>
    <property type="match status" value="1"/>
</dbReference>
<dbReference type="EMBL" id="RWGY01000013">
    <property type="protein sequence ID" value="TVU26111.1"/>
    <property type="molecule type" value="Genomic_DNA"/>
</dbReference>
<dbReference type="SUPFAM" id="SSF81383">
    <property type="entry name" value="F-box domain"/>
    <property type="match status" value="1"/>
</dbReference>
<dbReference type="InterPro" id="IPR036047">
    <property type="entry name" value="F-box-like_dom_sf"/>
</dbReference>
<comment type="caution">
    <text evidence="1">The sequence shown here is derived from an EMBL/GenBank/DDBJ whole genome shotgun (WGS) entry which is preliminary data.</text>
</comment>
<gene>
    <name evidence="1" type="ORF">EJB05_28644</name>
</gene>
<dbReference type="PANTHER" id="PTHR34223:SF107">
    <property type="entry name" value="F-BOX DOMAIN-CONTAINING PROTEIN"/>
    <property type="match status" value="1"/>
</dbReference>
<reference evidence="1 2" key="1">
    <citation type="journal article" date="2019" name="Sci. Rep.">
        <title>A high-quality genome of Eragrostis curvula grass provides insights into Poaceae evolution and supports new strategies to enhance forage quality.</title>
        <authorList>
            <person name="Carballo J."/>
            <person name="Santos B.A.C.M."/>
            <person name="Zappacosta D."/>
            <person name="Garbus I."/>
            <person name="Selva J.P."/>
            <person name="Gallo C.A."/>
            <person name="Diaz A."/>
            <person name="Albertini E."/>
            <person name="Caccamo M."/>
            <person name="Echenique V."/>
        </authorList>
    </citation>
    <scope>NUCLEOTIDE SEQUENCE [LARGE SCALE GENOMIC DNA]</scope>
    <source>
        <strain evidence="2">cv. Victoria</strain>
        <tissue evidence="1">Leaf</tissue>
    </source>
</reference>
<dbReference type="Gene3D" id="3.80.10.10">
    <property type="entry name" value="Ribonuclease Inhibitor"/>
    <property type="match status" value="1"/>
</dbReference>
<evidence type="ECO:0000313" key="1">
    <source>
        <dbReference type="EMBL" id="TVU26111.1"/>
    </source>
</evidence>